<proteinExistence type="inferred from homology"/>
<dbReference type="GO" id="GO:0006937">
    <property type="term" value="P:regulation of muscle contraction"/>
    <property type="evidence" value="ECO:0007669"/>
    <property type="project" value="TreeGrafter"/>
</dbReference>
<keyword evidence="9" id="KW-1185">Reference proteome</keyword>
<dbReference type="InParanoid" id="B3M5B9"/>
<dbReference type="Pfam" id="PF05978">
    <property type="entry name" value="UNC-93"/>
    <property type="match status" value="1"/>
</dbReference>
<comment type="subcellular location">
    <subcellularLocation>
        <location evidence="1">Membrane</location>
        <topology evidence="1">Multi-pass membrane protein</topology>
    </subcellularLocation>
</comment>
<feature type="transmembrane region" description="Helical" evidence="7">
    <location>
        <begin position="195"/>
        <end position="215"/>
    </location>
</feature>
<feature type="transmembrane region" description="Helical" evidence="7">
    <location>
        <begin position="48"/>
        <end position="70"/>
    </location>
</feature>
<feature type="transmembrane region" description="Helical" evidence="7">
    <location>
        <begin position="108"/>
        <end position="125"/>
    </location>
</feature>
<dbReference type="PANTHER" id="PTHR19444">
    <property type="entry name" value="UNC-93 RELATED"/>
    <property type="match status" value="1"/>
</dbReference>
<reference evidence="8 9" key="1">
    <citation type="journal article" date="2007" name="Nature">
        <title>Evolution of genes and genomes on the Drosophila phylogeny.</title>
        <authorList>
            <consortium name="Drosophila 12 Genomes Consortium"/>
            <person name="Clark A.G."/>
            <person name="Eisen M.B."/>
            <person name="Smith D.R."/>
            <person name="Bergman C.M."/>
            <person name="Oliver B."/>
            <person name="Markow T.A."/>
            <person name="Kaufman T.C."/>
            <person name="Kellis M."/>
            <person name="Gelbart W."/>
            <person name="Iyer V.N."/>
            <person name="Pollard D.A."/>
            <person name="Sackton T.B."/>
            <person name="Larracuente A.M."/>
            <person name="Singh N.D."/>
            <person name="Abad J.P."/>
            <person name="Abt D.N."/>
            <person name="Adryan B."/>
            <person name="Aguade M."/>
            <person name="Akashi H."/>
            <person name="Anderson W.W."/>
            <person name="Aquadro C.F."/>
            <person name="Ardell D.H."/>
            <person name="Arguello R."/>
            <person name="Artieri C.G."/>
            <person name="Barbash D.A."/>
            <person name="Barker D."/>
            <person name="Barsanti P."/>
            <person name="Batterham P."/>
            <person name="Batzoglou S."/>
            <person name="Begun D."/>
            <person name="Bhutkar A."/>
            <person name="Blanco E."/>
            <person name="Bosak S.A."/>
            <person name="Bradley R.K."/>
            <person name="Brand A.D."/>
            <person name="Brent M.R."/>
            <person name="Brooks A.N."/>
            <person name="Brown R.H."/>
            <person name="Butlin R.K."/>
            <person name="Caggese C."/>
            <person name="Calvi B.R."/>
            <person name="Bernardo de Carvalho A."/>
            <person name="Caspi A."/>
            <person name="Castrezana S."/>
            <person name="Celniker S.E."/>
            <person name="Chang J.L."/>
            <person name="Chapple C."/>
            <person name="Chatterji S."/>
            <person name="Chinwalla A."/>
            <person name="Civetta A."/>
            <person name="Clifton S.W."/>
            <person name="Comeron J.M."/>
            <person name="Costello J.C."/>
            <person name="Coyne J.A."/>
            <person name="Daub J."/>
            <person name="David R.G."/>
            <person name="Delcher A.L."/>
            <person name="Delehaunty K."/>
            <person name="Do C.B."/>
            <person name="Ebling H."/>
            <person name="Edwards K."/>
            <person name="Eickbush T."/>
            <person name="Evans J.D."/>
            <person name="Filipski A."/>
            <person name="Findeiss S."/>
            <person name="Freyhult E."/>
            <person name="Fulton L."/>
            <person name="Fulton R."/>
            <person name="Garcia A.C."/>
            <person name="Gardiner A."/>
            <person name="Garfield D.A."/>
            <person name="Garvin B.E."/>
            <person name="Gibson G."/>
            <person name="Gilbert D."/>
            <person name="Gnerre S."/>
            <person name="Godfrey J."/>
            <person name="Good R."/>
            <person name="Gotea V."/>
            <person name="Gravely B."/>
            <person name="Greenberg A.J."/>
            <person name="Griffiths-Jones S."/>
            <person name="Gross S."/>
            <person name="Guigo R."/>
            <person name="Gustafson E.A."/>
            <person name="Haerty W."/>
            <person name="Hahn M.W."/>
            <person name="Halligan D.L."/>
            <person name="Halpern A.L."/>
            <person name="Halter G.M."/>
            <person name="Han M.V."/>
            <person name="Heger A."/>
            <person name="Hillier L."/>
            <person name="Hinrichs A.S."/>
            <person name="Holmes I."/>
            <person name="Hoskins R.A."/>
            <person name="Hubisz M.J."/>
            <person name="Hultmark D."/>
            <person name="Huntley M.A."/>
            <person name="Jaffe D.B."/>
            <person name="Jagadeeshan S."/>
            <person name="Jeck W.R."/>
            <person name="Johnson J."/>
            <person name="Jones C.D."/>
            <person name="Jordan W.C."/>
            <person name="Karpen G.H."/>
            <person name="Kataoka E."/>
            <person name="Keightley P.D."/>
            <person name="Kheradpour P."/>
            <person name="Kirkness E.F."/>
            <person name="Koerich L.B."/>
            <person name="Kristiansen K."/>
            <person name="Kudrna D."/>
            <person name="Kulathinal R.J."/>
            <person name="Kumar S."/>
            <person name="Kwok R."/>
            <person name="Lander E."/>
            <person name="Langley C.H."/>
            <person name="Lapoint R."/>
            <person name="Lazzaro B.P."/>
            <person name="Lee S.J."/>
            <person name="Levesque L."/>
            <person name="Li R."/>
            <person name="Lin C.F."/>
            <person name="Lin M.F."/>
            <person name="Lindblad-Toh K."/>
            <person name="Llopart A."/>
            <person name="Long M."/>
            <person name="Low L."/>
            <person name="Lozovsky E."/>
            <person name="Lu J."/>
            <person name="Luo M."/>
            <person name="Machado C.A."/>
            <person name="Makalowski W."/>
            <person name="Marzo M."/>
            <person name="Matsuda M."/>
            <person name="Matzkin L."/>
            <person name="McAllister B."/>
            <person name="McBride C.S."/>
            <person name="McKernan B."/>
            <person name="McKernan K."/>
            <person name="Mendez-Lago M."/>
            <person name="Minx P."/>
            <person name="Mollenhauer M.U."/>
            <person name="Montooth K."/>
            <person name="Mount S.M."/>
            <person name="Mu X."/>
            <person name="Myers E."/>
            <person name="Negre B."/>
            <person name="Newfeld S."/>
            <person name="Nielsen R."/>
            <person name="Noor M.A."/>
            <person name="O'Grady P."/>
            <person name="Pachter L."/>
            <person name="Papaceit M."/>
            <person name="Parisi M.J."/>
            <person name="Parisi M."/>
            <person name="Parts L."/>
            <person name="Pedersen J.S."/>
            <person name="Pesole G."/>
            <person name="Phillippy A.M."/>
            <person name="Ponting C.P."/>
            <person name="Pop M."/>
            <person name="Porcelli D."/>
            <person name="Powell J.R."/>
            <person name="Prohaska S."/>
            <person name="Pruitt K."/>
            <person name="Puig M."/>
            <person name="Quesneville H."/>
            <person name="Ram K.R."/>
            <person name="Rand D."/>
            <person name="Rasmussen M.D."/>
            <person name="Reed L.K."/>
            <person name="Reenan R."/>
            <person name="Reily A."/>
            <person name="Remington K.A."/>
            <person name="Rieger T.T."/>
            <person name="Ritchie M.G."/>
            <person name="Robin C."/>
            <person name="Rogers Y.H."/>
            <person name="Rohde C."/>
            <person name="Rozas J."/>
            <person name="Rubenfield M.J."/>
            <person name="Ruiz A."/>
            <person name="Russo S."/>
            <person name="Salzberg S.L."/>
            <person name="Sanchez-Gracia A."/>
            <person name="Saranga D.J."/>
            <person name="Sato H."/>
            <person name="Schaeffer S.W."/>
            <person name="Schatz M.C."/>
            <person name="Schlenke T."/>
            <person name="Schwartz R."/>
            <person name="Segarra C."/>
            <person name="Singh R.S."/>
            <person name="Sirot L."/>
            <person name="Sirota M."/>
            <person name="Sisneros N.B."/>
            <person name="Smith C.D."/>
            <person name="Smith T.F."/>
            <person name="Spieth J."/>
            <person name="Stage D.E."/>
            <person name="Stark A."/>
            <person name="Stephan W."/>
            <person name="Strausberg R.L."/>
            <person name="Strempel S."/>
            <person name="Sturgill D."/>
            <person name="Sutton G."/>
            <person name="Sutton G.G."/>
            <person name="Tao W."/>
            <person name="Teichmann S."/>
            <person name="Tobari Y.N."/>
            <person name="Tomimura Y."/>
            <person name="Tsolas J.M."/>
            <person name="Valente V.L."/>
            <person name="Venter E."/>
            <person name="Venter J.C."/>
            <person name="Vicario S."/>
            <person name="Vieira F.G."/>
            <person name="Vilella A.J."/>
            <person name="Villasante A."/>
            <person name="Walenz B."/>
            <person name="Wang J."/>
            <person name="Wasserman M."/>
            <person name="Watts T."/>
            <person name="Wilson D."/>
            <person name="Wilson R.K."/>
            <person name="Wing R.A."/>
            <person name="Wolfner M.F."/>
            <person name="Wong A."/>
            <person name="Wong G.K."/>
            <person name="Wu C.I."/>
            <person name="Wu G."/>
            <person name="Yamamoto D."/>
            <person name="Yang H.P."/>
            <person name="Yang S.P."/>
            <person name="Yorke J.A."/>
            <person name="Yoshida K."/>
            <person name="Zdobnov E."/>
            <person name="Zhang P."/>
            <person name="Zhang Y."/>
            <person name="Zimin A.V."/>
            <person name="Baldwin J."/>
            <person name="Abdouelleil A."/>
            <person name="Abdulkadir J."/>
            <person name="Abebe A."/>
            <person name="Abera B."/>
            <person name="Abreu J."/>
            <person name="Acer S.C."/>
            <person name="Aftuck L."/>
            <person name="Alexander A."/>
            <person name="An P."/>
            <person name="Anderson E."/>
            <person name="Anderson S."/>
            <person name="Arachi H."/>
            <person name="Azer M."/>
            <person name="Bachantsang P."/>
            <person name="Barry A."/>
            <person name="Bayul T."/>
            <person name="Berlin A."/>
            <person name="Bessette D."/>
            <person name="Bloom T."/>
            <person name="Blye J."/>
            <person name="Boguslavskiy L."/>
            <person name="Bonnet C."/>
            <person name="Boukhgalter B."/>
            <person name="Bourzgui I."/>
            <person name="Brown A."/>
            <person name="Cahill P."/>
            <person name="Channer S."/>
            <person name="Cheshatsang Y."/>
            <person name="Chuda L."/>
            <person name="Citroen M."/>
            <person name="Collymore A."/>
            <person name="Cooke P."/>
            <person name="Costello M."/>
            <person name="D'Aco K."/>
            <person name="Daza R."/>
            <person name="De Haan G."/>
            <person name="DeGray S."/>
            <person name="DeMaso C."/>
            <person name="Dhargay N."/>
            <person name="Dooley K."/>
            <person name="Dooley E."/>
            <person name="Doricent M."/>
            <person name="Dorje P."/>
            <person name="Dorjee K."/>
            <person name="Dupes A."/>
            <person name="Elong R."/>
            <person name="Falk J."/>
            <person name="Farina A."/>
            <person name="Faro S."/>
            <person name="Ferguson D."/>
            <person name="Fisher S."/>
            <person name="Foley C.D."/>
            <person name="Franke A."/>
            <person name="Friedrich D."/>
            <person name="Gadbois L."/>
            <person name="Gearin G."/>
            <person name="Gearin C.R."/>
            <person name="Giannoukos G."/>
            <person name="Goode T."/>
            <person name="Graham J."/>
            <person name="Grandbois E."/>
            <person name="Grewal S."/>
            <person name="Gyaltsen K."/>
            <person name="Hafez N."/>
            <person name="Hagos B."/>
            <person name="Hall J."/>
            <person name="Henson C."/>
            <person name="Hollinger A."/>
            <person name="Honan T."/>
            <person name="Huard M.D."/>
            <person name="Hughes L."/>
            <person name="Hurhula B."/>
            <person name="Husby M.E."/>
            <person name="Kamat A."/>
            <person name="Kanga B."/>
            <person name="Kashin S."/>
            <person name="Khazanovich D."/>
            <person name="Kisner P."/>
            <person name="Lance K."/>
            <person name="Lara M."/>
            <person name="Lee W."/>
            <person name="Lennon N."/>
            <person name="Letendre F."/>
            <person name="LeVine R."/>
            <person name="Lipovsky A."/>
            <person name="Liu X."/>
            <person name="Liu J."/>
            <person name="Liu S."/>
            <person name="Lokyitsang T."/>
            <person name="Lokyitsang Y."/>
            <person name="Lubonja R."/>
            <person name="Lui A."/>
            <person name="MacDonald P."/>
            <person name="Magnisalis V."/>
            <person name="Maru K."/>
            <person name="Matthews C."/>
            <person name="McCusker W."/>
            <person name="McDonough S."/>
            <person name="Mehta T."/>
            <person name="Meldrim J."/>
            <person name="Meneus L."/>
            <person name="Mihai O."/>
            <person name="Mihalev A."/>
            <person name="Mihova T."/>
            <person name="Mittelman R."/>
            <person name="Mlenga V."/>
            <person name="Montmayeur A."/>
            <person name="Mulrain L."/>
            <person name="Navidi A."/>
            <person name="Naylor J."/>
            <person name="Negash T."/>
            <person name="Nguyen T."/>
            <person name="Nguyen N."/>
            <person name="Nicol R."/>
            <person name="Norbu C."/>
            <person name="Norbu N."/>
            <person name="Novod N."/>
            <person name="O'Neill B."/>
            <person name="Osman S."/>
            <person name="Markiewicz E."/>
            <person name="Oyono O.L."/>
            <person name="Patti C."/>
            <person name="Phunkhang P."/>
            <person name="Pierre F."/>
            <person name="Priest M."/>
            <person name="Raghuraman S."/>
            <person name="Rege F."/>
            <person name="Reyes R."/>
            <person name="Rise C."/>
            <person name="Rogov P."/>
            <person name="Ross K."/>
            <person name="Ryan E."/>
            <person name="Settipalli S."/>
            <person name="Shea T."/>
            <person name="Sherpa N."/>
            <person name="Shi L."/>
            <person name="Shih D."/>
            <person name="Sparrow T."/>
            <person name="Spaulding J."/>
            <person name="Stalker J."/>
            <person name="Stange-Thomann N."/>
            <person name="Stavropoulos S."/>
            <person name="Stone C."/>
            <person name="Strader C."/>
            <person name="Tesfaye S."/>
            <person name="Thomson T."/>
            <person name="Thoulutsang Y."/>
            <person name="Thoulutsang D."/>
            <person name="Topham K."/>
            <person name="Topping I."/>
            <person name="Tsamla T."/>
            <person name="Vassiliev H."/>
            <person name="Vo A."/>
            <person name="Wangchuk T."/>
            <person name="Wangdi T."/>
            <person name="Weiand M."/>
            <person name="Wilkinson J."/>
            <person name="Wilson A."/>
            <person name="Yadav S."/>
            <person name="Young G."/>
            <person name="Yu Q."/>
            <person name="Zembek L."/>
            <person name="Zhong D."/>
            <person name="Zimmer A."/>
            <person name="Zwirko Z."/>
            <person name="Jaffe D.B."/>
            <person name="Alvarez P."/>
            <person name="Brockman W."/>
            <person name="Butler J."/>
            <person name="Chin C."/>
            <person name="Gnerre S."/>
            <person name="Grabherr M."/>
            <person name="Kleber M."/>
            <person name="Mauceli E."/>
            <person name="MacCallum I."/>
        </authorList>
    </citation>
    <scope>NUCLEOTIDE SEQUENCE [LARGE SCALE GENOMIC DNA]</scope>
    <source>
        <strain evidence="9">Tucson 14024-0371.13</strain>
    </source>
</reference>
<keyword evidence="5 7" id="KW-0472">Membrane</keyword>
<dbReference type="AlphaFoldDB" id="B3M5B9"/>
<dbReference type="InterPro" id="IPR051951">
    <property type="entry name" value="UNC-93_regulatory"/>
</dbReference>
<dbReference type="HOGENOM" id="CLU_662720_0_0_1"/>
<evidence type="ECO:0000256" key="5">
    <source>
        <dbReference type="ARBA" id="ARBA00023136"/>
    </source>
</evidence>
<gene>
    <name evidence="8" type="primary">Dana\GF23827</name>
    <name evidence="8" type="synonym">dana_GLEANR_8598</name>
    <name evidence="8" type="ORF">GF23827</name>
</gene>
<dbReference type="eggNOG" id="KOG3097">
    <property type="taxonomic scope" value="Eukaryota"/>
</dbReference>
<dbReference type="KEGG" id="dan:6506465"/>
<name>B3M5B9_DROAN</name>
<sequence>MPSDTFQVNGAVLRSTESENRIINFSSCGANYCPSNGPKIEKPHHKDIFTLILIYLPCVTVAIIMVIVFLDPLKRYGEGRKGANNENNSIKSYILATFHQMQRPNQQLLIPLTIYIGLEQAWIAAEYTQAFVSCAMGVNMIGFVMISWGVFDSISCLLFGWIMKYVGRSPIIFIGASANTMLIGFKLYWRPEPQYPIVFYALAGIWGIGDAVWVTQINGFYGLLFRRHKEAAFSNYRLFESVGFVVGFTYSSFLCARAKLYIMLLLLIIGLVGYLTVEVIYQNRVSGFSLFVGINCDKRRDYWKCR</sequence>
<evidence type="ECO:0000313" key="8">
    <source>
        <dbReference type="EMBL" id="EDV40624.2"/>
    </source>
</evidence>
<evidence type="ECO:0000256" key="4">
    <source>
        <dbReference type="ARBA" id="ARBA00022989"/>
    </source>
</evidence>
<dbReference type="Proteomes" id="UP000007801">
    <property type="component" value="Unassembled WGS sequence"/>
</dbReference>
<dbReference type="InterPro" id="IPR010291">
    <property type="entry name" value="Ion_channel_UNC-93"/>
</dbReference>
<evidence type="ECO:0000256" key="6">
    <source>
        <dbReference type="ARBA" id="ARBA00023180"/>
    </source>
</evidence>
<evidence type="ECO:0000256" key="2">
    <source>
        <dbReference type="ARBA" id="ARBA00009172"/>
    </source>
</evidence>
<dbReference type="GO" id="GO:0005886">
    <property type="term" value="C:plasma membrane"/>
    <property type="evidence" value="ECO:0007669"/>
    <property type="project" value="TreeGrafter"/>
</dbReference>
<evidence type="ECO:0000256" key="7">
    <source>
        <dbReference type="SAM" id="Phobius"/>
    </source>
</evidence>
<dbReference type="GO" id="GO:0055120">
    <property type="term" value="C:striated muscle dense body"/>
    <property type="evidence" value="ECO:0007669"/>
    <property type="project" value="TreeGrafter"/>
</dbReference>
<dbReference type="SUPFAM" id="SSF103473">
    <property type="entry name" value="MFS general substrate transporter"/>
    <property type="match status" value="1"/>
</dbReference>
<comment type="similarity">
    <text evidence="2">Belongs to the unc-93 family.</text>
</comment>
<organism evidence="8 9">
    <name type="scientific">Drosophila ananassae</name>
    <name type="common">Fruit fly</name>
    <dbReference type="NCBI Taxonomy" id="7217"/>
    <lineage>
        <taxon>Eukaryota</taxon>
        <taxon>Metazoa</taxon>
        <taxon>Ecdysozoa</taxon>
        <taxon>Arthropoda</taxon>
        <taxon>Hexapoda</taxon>
        <taxon>Insecta</taxon>
        <taxon>Pterygota</taxon>
        <taxon>Neoptera</taxon>
        <taxon>Endopterygota</taxon>
        <taxon>Diptera</taxon>
        <taxon>Brachycera</taxon>
        <taxon>Muscomorpha</taxon>
        <taxon>Ephydroidea</taxon>
        <taxon>Drosophilidae</taxon>
        <taxon>Drosophila</taxon>
        <taxon>Sophophora</taxon>
    </lineage>
</organism>
<accession>B3M5B9</accession>
<dbReference type="GO" id="GO:0015459">
    <property type="term" value="F:potassium channel regulator activity"/>
    <property type="evidence" value="ECO:0007669"/>
    <property type="project" value="TreeGrafter"/>
</dbReference>
<keyword evidence="6" id="KW-0325">Glycoprotein</keyword>
<dbReference type="GeneID" id="6506465"/>
<feature type="transmembrane region" description="Helical" evidence="7">
    <location>
        <begin position="137"/>
        <end position="159"/>
    </location>
</feature>
<dbReference type="OrthoDB" id="78663at2759"/>
<dbReference type="GO" id="GO:0043266">
    <property type="term" value="P:regulation of potassium ion transport"/>
    <property type="evidence" value="ECO:0007669"/>
    <property type="project" value="TreeGrafter"/>
</dbReference>
<keyword evidence="4 7" id="KW-1133">Transmembrane helix</keyword>
<evidence type="ECO:0000256" key="3">
    <source>
        <dbReference type="ARBA" id="ARBA00022692"/>
    </source>
</evidence>
<dbReference type="FunFam" id="1.20.1250.20:FF:000290">
    <property type="entry name" value="Unc-93 homolog A"/>
    <property type="match status" value="1"/>
</dbReference>
<keyword evidence="3 7" id="KW-0812">Transmembrane</keyword>
<dbReference type="Gene3D" id="1.20.1250.20">
    <property type="entry name" value="MFS general substrate transporter like domains"/>
    <property type="match status" value="1"/>
</dbReference>
<dbReference type="InterPro" id="IPR036259">
    <property type="entry name" value="MFS_trans_sf"/>
</dbReference>
<feature type="transmembrane region" description="Helical" evidence="7">
    <location>
        <begin position="171"/>
        <end position="189"/>
    </location>
</feature>
<dbReference type="EMBL" id="CH902618">
    <property type="protein sequence ID" value="EDV40624.2"/>
    <property type="molecule type" value="Genomic_DNA"/>
</dbReference>
<evidence type="ECO:0000256" key="1">
    <source>
        <dbReference type="ARBA" id="ARBA00004141"/>
    </source>
</evidence>
<dbReference type="PANTHER" id="PTHR19444:SF13">
    <property type="entry name" value="PROTEIN UNC-93 HOMOLOG A"/>
    <property type="match status" value="1"/>
</dbReference>
<evidence type="ECO:0000313" key="9">
    <source>
        <dbReference type="Proteomes" id="UP000007801"/>
    </source>
</evidence>
<feature type="transmembrane region" description="Helical" evidence="7">
    <location>
        <begin position="260"/>
        <end position="281"/>
    </location>
</feature>
<protein>
    <submittedName>
        <fullName evidence="8">Uncharacterized protein, isoform C</fullName>
    </submittedName>
</protein>